<dbReference type="VEuPathDB" id="FungiDB:ATEG_08593"/>
<dbReference type="PANTHER" id="PTHR43976">
    <property type="entry name" value="SHORT CHAIN DEHYDROGENASE"/>
    <property type="match status" value="1"/>
</dbReference>
<dbReference type="GO" id="GO:0016491">
    <property type="term" value="F:oxidoreductase activity"/>
    <property type="evidence" value="ECO:0007669"/>
    <property type="project" value="UniProtKB-KW"/>
</dbReference>
<dbReference type="CDD" id="cd05374">
    <property type="entry name" value="17beta-HSD-like_SDR_c"/>
    <property type="match status" value="1"/>
</dbReference>
<proteinExistence type="inferred from homology"/>
<dbReference type="Pfam" id="PF00106">
    <property type="entry name" value="adh_short"/>
    <property type="match status" value="1"/>
</dbReference>
<organism evidence="4 5">
    <name type="scientific">Aspergillus terreus (strain NIH 2624 / FGSC A1156)</name>
    <dbReference type="NCBI Taxonomy" id="341663"/>
    <lineage>
        <taxon>Eukaryota</taxon>
        <taxon>Fungi</taxon>
        <taxon>Dikarya</taxon>
        <taxon>Ascomycota</taxon>
        <taxon>Pezizomycotina</taxon>
        <taxon>Eurotiomycetes</taxon>
        <taxon>Eurotiomycetidae</taxon>
        <taxon>Eurotiales</taxon>
        <taxon>Aspergillaceae</taxon>
        <taxon>Aspergillus</taxon>
        <taxon>Aspergillus subgen. Circumdati</taxon>
    </lineage>
</organism>
<dbReference type="InterPro" id="IPR036291">
    <property type="entry name" value="NAD(P)-bd_dom_sf"/>
</dbReference>
<evidence type="ECO:0000313" key="5">
    <source>
        <dbReference type="Proteomes" id="UP000007963"/>
    </source>
</evidence>
<evidence type="ECO:0008006" key="6">
    <source>
        <dbReference type="Google" id="ProtNLM"/>
    </source>
</evidence>
<dbReference type="AlphaFoldDB" id="Q0CCJ1"/>
<protein>
    <recommendedName>
        <fullName evidence="6">NAD(P)-binding protein</fullName>
    </recommendedName>
</protein>
<dbReference type="PANTHER" id="PTHR43976:SF16">
    <property type="entry name" value="SHORT-CHAIN DEHYDROGENASE_REDUCTASE FAMILY PROTEIN"/>
    <property type="match status" value="1"/>
</dbReference>
<dbReference type="InterPro" id="IPR051911">
    <property type="entry name" value="SDR_oxidoreductase"/>
</dbReference>
<dbReference type="Gene3D" id="3.40.50.720">
    <property type="entry name" value="NAD(P)-binding Rossmann-like Domain"/>
    <property type="match status" value="1"/>
</dbReference>
<dbReference type="RefSeq" id="XP_001217179.1">
    <property type="nucleotide sequence ID" value="XM_001217178.1"/>
</dbReference>
<dbReference type="HOGENOM" id="CLU_010194_2_9_1"/>
<gene>
    <name evidence="4" type="ORF">ATEG_08593</name>
</gene>
<name>Q0CCJ1_ASPTN</name>
<dbReference type="PRINTS" id="PR00080">
    <property type="entry name" value="SDRFAMILY"/>
</dbReference>
<dbReference type="InterPro" id="IPR002347">
    <property type="entry name" value="SDR_fam"/>
</dbReference>
<evidence type="ECO:0000313" key="4">
    <source>
        <dbReference type="EMBL" id="EAU30725.1"/>
    </source>
</evidence>
<comment type="similarity">
    <text evidence="1 3">Belongs to the short-chain dehydrogenases/reductases (SDR) family.</text>
</comment>
<reference evidence="5" key="1">
    <citation type="submission" date="2005-09" db="EMBL/GenBank/DDBJ databases">
        <title>Annotation of the Aspergillus terreus NIH2624 genome.</title>
        <authorList>
            <person name="Birren B.W."/>
            <person name="Lander E.S."/>
            <person name="Galagan J.E."/>
            <person name="Nusbaum C."/>
            <person name="Devon K."/>
            <person name="Henn M."/>
            <person name="Ma L.-J."/>
            <person name="Jaffe D.B."/>
            <person name="Butler J."/>
            <person name="Alvarez P."/>
            <person name="Gnerre S."/>
            <person name="Grabherr M."/>
            <person name="Kleber M."/>
            <person name="Mauceli E.W."/>
            <person name="Brockman W."/>
            <person name="Rounsley S."/>
            <person name="Young S.K."/>
            <person name="LaButti K."/>
            <person name="Pushparaj V."/>
            <person name="DeCaprio D."/>
            <person name="Crawford M."/>
            <person name="Koehrsen M."/>
            <person name="Engels R."/>
            <person name="Montgomery P."/>
            <person name="Pearson M."/>
            <person name="Howarth C."/>
            <person name="Larson L."/>
            <person name="Luoma S."/>
            <person name="White J."/>
            <person name="Alvarado L."/>
            <person name="Kodira C.D."/>
            <person name="Zeng Q."/>
            <person name="Oleary S."/>
            <person name="Yandava C."/>
            <person name="Denning D.W."/>
            <person name="Nierman W.C."/>
            <person name="Milne T."/>
            <person name="Madden K."/>
        </authorList>
    </citation>
    <scope>NUCLEOTIDE SEQUENCE [LARGE SCALE GENOMIC DNA]</scope>
    <source>
        <strain evidence="5">NIH 2624 / FGSC A1156</strain>
    </source>
</reference>
<dbReference type="SUPFAM" id="SSF51735">
    <property type="entry name" value="NAD(P)-binding Rossmann-fold domains"/>
    <property type="match status" value="1"/>
</dbReference>
<dbReference type="GeneID" id="4323057"/>
<evidence type="ECO:0000256" key="3">
    <source>
        <dbReference type="RuleBase" id="RU000363"/>
    </source>
</evidence>
<dbReference type="PRINTS" id="PR00081">
    <property type="entry name" value="GDHRDH"/>
</dbReference>
<evidence type="ECO:0000256" key="2">
    <source>
        <dbReference type="ARBA" id="ARBA00023002"/>
    </source>
</evidence>
<dbReference type="eggNOG" id="KOG1205">
    <property type="taxonomic scope" value="Eukaryota"/>
</dbReference>
<accession>Q0CCJ1</accession>
<sequence length="300" mass="32545">MGFDSDAVWFVTGCSSGLGKSISKAVYDAGFRIVATARSTTSLTYLPDGPRVLKLSLDVTSATSIESALSAAVTHFGQINVVINNAGYGLRGDTEAVPEEEARNQMETNFWGPVRITRGALRIFREVNPQGQGGTVVQVSSLGGWIGFPGNAFYHASKFALEGFTESVAKEMDPSWNIKFLLVLPGGVRTNFASTSAKATPRHPAYDHHSSPLTQLLEYVANPASQETWSDPDICARLLVNTVIAQRERPLPARLLMGAETIPLIRGDIERTLKEIYEWKAETESCSPKGGARVNISRLN</sequence>
<dbReference type="OrthoDB" id="1274115at2759"/>
<dbReference type="OMA" id="FPGHAYY"/>
<dbReference type="STRING" id="341663.Q0CCJ1"/>
<dbReference type="EMBL" id="CH476606">
    <property type="protein sequence ID" value="EAU30725.1"/>
    <property type="molecule type" value="Genomic_DNA"/>
</dbReference>
<dbReference type="Proteomes" id="UP000007963">
    <property type="component" value="Unassembled WGS sequence"/>
</dbReference>
<evidence type="ECO:0000256" key="1">
    <source>
        <dbReference type="ARBA" id="ARBA00006484"/>
    </source>
</evidence>
<keyword evidence="2" id="KW-0560">Oxidoreductase</keyword>